<dbReference type="InterPro" id="IPR036390">
    <property type="entry name" value="WH_DNA-bd_sf"/>
</dbReference>
<dbReference type="Proteomes" id="UP000501868">
    <property type="component" value="Chromosome"/>
</dbReference>
<dbReference type="InterPro" id="IPR036388">
    <property type="entry name" value="WH-like_DNA-bd_sf"/>
</dbReference>
<reference evidence="5 6" key="1">
    <citation type="submission" date="2020-04" db="EMBL/GenBank/DDBJ databases">
        <title>Genome-Wide Identification of 5-Methylcytosine Sites in Bacterial Genomes By High-Throughput Sequencing of MspJI Restriction Fragments.</title>
        <authorList>
            <person name="Wu V."/>
        </authorList>
    </citation>
    <scope>NUCLEOTIDE SEQUENCE [LARGE SCALE GENOMIC DNA]</scope>
    <source>
        <strain evidence="5 6">S2</strain>
    </source>
</reference>
<evidence type="ECO:0000256" key="3">
    <source>
        <dbReference type="ARBA" id="ARBA00023163"/>
    </source>
</evidence>
<reference evidence="5 6" key="2">
    <citation type="submission" date="2020-04" db="EMBL/GenBank/DDBJ databases">
        <authorList>
            <person name="Fomenkov A."/>
            <person name="Anton B.P."/>
            <person name="Roberts R.J."/>
        </authorList>
    </citation>
    <scope>NUCLEOTIDE SEQUENCE [LARGE SCALE GENOMIC DNA]</scope>
    <source>
        <strain evidence="5 6">S2</strain>
    </source>
</reference>
<dbReference type="SUPFAM" id="SSF46785">
    <property type="entry name" value="Winged helix' DNA-binding domain"/>
    <property type="match status" value="1"/>
</dbReference>
<sequence length="105" mass="12116">MKICPYLEYSFQILGKKWNGLIIHYLSLCENNSTSFTEMVQEISNITPRVLSMRLTELIEYGLVKKEVIDSPTVTISYKLTEKGQALVSALQPIQKWAIEYKDKI</sequence>
<keyword evidence="1" id="KW-0805">Transcription regulation</keyword>
<dbReference type="InterPro" id="IPR002577">
    <property type="entry name" value="HTH_HxlR"/>
</dbReference>
<proteinExistence type="predicted"/>
<evidence type="ECO:0000256" key="1">
    <source>
        <dbReference type="ARBA" id="ARBA00023015"/>
    </source>
</evidence>
<keyword evidence="3" id="KW-0804">Transcription</keyword>
<dbReference type="Gene3D" id="1.10.10.10">
    <property type="entry name" value="Winged helix-like DNA-binding domain superfamily/Winged helix DNA-binding domain"/>
    <property type="match status" value="1"/>
</dbReference>
<keyword evidence="2" id="KW-0238">DNA-binding</keyword>
<dbReference type="AlphaFoldDB" id="A0A6H1PBU2"/>
<evidence type="ECO:0000256" key="2">
    <source>
        <dbReference type="ARBA" id="ARBA00023125"/>
    </source>
</evidence>
<dbReference type="PROSITE" id="PS51118">
    <property type="entry name" value="HTH_HXLR"/>
    <property type="match status" value="1"/>
</dbReference>
<gene>
    <name evidence="5" type="ORF">HFZ78_22435</name>
</gene>
<evidence type="ECO:0000313" key="6">
    <source>
        <dbReference type="Proteomes" id="UP000501868"/>
    </source>
</evidence>
<dbReference type="PANTHER" id="PTHR33204">
    <property type="entry name" value="TRANSCRIPTIONAL REGULATOR, MARR FAMILY"/>
    <property type="match status" value="1"/>
</dbReference>
<feature type="domain" description="HTH hxlR-type" evidence="4">
    <location>
        <begin position="4"/>
        <end position="105"/>
    </location>
</feature>
<protein>
    <submittedName>
        <fullName evidence="5">Helix-turn-helix transcriptional regulator</fullName>
    </submittedName>
</protein>
<evidence type="ECO:0000313" key="5">
    <source>
        <dbReference type="EMBL" id="QIZ11080.1"/>
    </source>
</evidence>
<dbReference type="GO" id="GO:0003677">
    <property type="term" value="F:DNA binding"/>
    <property type="evidence" value="ECO:0007669"/>
    <property type="project" value="UniProtKB-KW"/>
</dbReference>
<dbReference type="Pfam" id="PF01638">
    <property type="entry name" value="HxlR"/>
    <property type="match status" value="1"/>
</dbReference>
<organism evidence="5 6">
    <name type="scientific">Priestia megaterium</name>
    <name type="common">Bacillus megaterium</name>
    <dbReference type="NCBI Taxonomy" id="1404"/>
    <lineage>
        <taxon>Bacteria</taxon>
        <taxon>Bacillati</taxon>
        <taxon>Bacillota</taxon>
        <taxon>Bacilli</taxon>
        <taxon>Bacillales</taxon>
        <taxon>Bacillaceae</taxon>
        <taxon>Priestia</taxon>
    </lineage>
</organism>
<name>A0A6H1PBU2_PRIMG</name>
<evidence type="ECO:0000259" key="4">
    <source>
        <dbReference type="PROSITE" id="PS51118"/>
    </source>
</evidence>
<dbReference type="PANTHER" id="PTHR33204:SF37">
    <property type="entry name" value="HTH-TYPE TRANSCRIPTIONAL REGULATOR YODB"/>
    <property type="match status" value="1"/>
</dbReference>
<accession>A0A6H1PBU2</accession>
<dbReference type="EMBL" id="CP051128">
    <property type="protein sequence ID" value="QIZ11080.1"/>
    <property type="molecule type" value="Genomic_DNA"/>
</dbReference>